<evidence type="ECO:0008006" key="3">
    <source>
        <dbReference type="Google" id="ProtNLM"/>
    </source>
</evidence>
<dbReference type="EMBL" id="JBHPBY010000226">
    <property type="protein sequence ID" value="MFC1851796.1"/>
    <property type="molecule type" value="Genomic_DNA"/>
</dbReference>
<dbReference type="Proteomes" id="UP001594351">
    <property type="component" value="Unassembled WGS sequence"/>
</dbReference>
<protein>
    <recommendedName>
        <fullName evidence="3">Outer membrane lipoprotein-sorting protein</fullName>
    </recommendedName>
</protein>
<sequence>MKLLKIIILFIVVSQTYCSDFVQSETLKREEIISHRKIFKYLIASGDNVSRVDYFTVRLKNNVSGFSKIEIKKSVSPEHVHVYEFQQDLFIKTPDGACITAKVSAFLDLQFTPLRITMKKEVITPENSRLGKIEHLILGKEEMKRIIVQHGQEHETQVALPEEPYCFAIEGFLQFLDLNKVSWFKLHELNPQNGIPVQFYFLIRQKAAGDRVVTRKNRDGTIKQVLVLDKENKLIRIEEQNLVQTNISEDQYNMLKKRF</sequence>
<evidence type="ECO:0000313" key="2">
    <source>
        <dbReference type="Proteomes" id="UP001594351"/>
    </source>
</evidence>
<organism evidence="1 2">
    <name type="scientific">candidate division CSSED10-310 bacterium</name>
    <dbReference type="NCBI Taxonomy" id="2855610"/>
    <lineage>
        <taxon>Bacteria</taxon>
        <taxon>Bacteria division CSSED10-310</taxon>
    </lineage>
</organism>
<comment type="caution">
    <text evidence="1">The sequence shown here is derived from an EMBL/GenBank/DDBJ whole genome shotgun (WGS) entry which is preliminary data.</text>
</comment>
<accession>A0ABV6Z027</accession>
<keyword evidence="2" id="KW-1185">Reference proteome</keyword>
<gene>
    <name evidence="1" type="ORF">ACFL27_16515</name>
</gene>
<evidence type="ECO:0000313" key="1">
    <source>
        <dbReference type="EMBL" id="MFC1851796.1"/>
    </source>
</evidence>
<proteinExistence type="predicted"/>
<reference evidence="1 2" key="1">
    <citation type="submission" date="2024-09" db="EMBL/GenBank/DDBJ databases">
        <title>Laminarin stimulates single cell rates of sulfate reduction while oxygen inhibits transcriptomic activity in coastal marine sediment.</title>
        <authorList>
            <person name="Lindsay M."/>
            <person name="Orcutt B."/>
            <person name="Emerson D."/>
            <person name="Stepanauskas R."/>
            <person name="D'Angelo T."/>
        </authorList>
    </citation>
    <scope>NUCLEOTIDE SEQUENCE [LARGE SCALE GENOMIC DNA]</scope>
    <source>
        <strain evidence="1">SAG AM-311-K15</strain>
    </source>
</reference>
<name>A0ABV6Z027_UNCC1</name>